<proteinExistence type="predicted"/>
<gene>
    <name evidence="1" type="ORF">NCTC11429_03780</name>
</gene>
<evidence type="ECO:0000313" key="2">
    <source>
        <dbReference type="Proteomes" id="UP000308196"/>
    </source>
</evidence>
<dbReference type="EMBL" id="LR590484">
    <property type="protein sequence ID" value="VTR48909.1"/>
    <property type="molecule type" value="Genomic_DNA"/>
</dbReference>
<dbReference type="AlphaFoldDB" id="A0A4U9VSQ2"/>
<dbReference type="Proteomes" id="UP000308196">
    <property type="component" value="Chromosome"/>
</dbReference>
<sequence>MVVGRQKYTFYRNTGNCNYQELIFATVSNTSFIFSYVRTCREDISNVYLRLPGSTLILGYFYTIKP</sequence>
<reference evidence="1 2" key="1">
    <citation type="submission" date="2019-05" db="EMBL/GenBank/DDBJ databases">
        <authorList>
            <consortium name="Pathogen Informatics"/>
        </authorList>
    </citation>
    <scope>NUCLEOTIDE SEQUENCE [LARGE SCALE GENOMIC DNA]</scope>
    <source>
        <strain evidence="1 2">NCTC11429</strain>
    </source>
</reference>
<protein>
    <submittedName>
        <fullName evidence="1">Uncharacterized protein</fullName>
    </submittedName>
</protein>
<dbReference type="STRING" id="1123265.GCA_000686625_04615"/>
<accession>A0A4U9VSQ2</accession>
<name>A0A4U9VSQ2_9SPHI</name>
<evidence type="ECO:0000313" key="1">
    <source>
        <dbReference type="EMBL" id="VTR48909.1"/>
    </source>
</evidence>
<organism evidence="1 2">
    <name type="scientific">Sphingobacterium thalpophilum</name>
    <dbReference type="NCBI Taxonomy" id="259"/>
    <lineage>
        <taxon>Bacteria</taxon>
        <taxon>Pseudomonadati</taxon>
        <taxon>Bacteroidota</taxon>
        <taxon>Sphingobacteriia</taxon>
        <taxon>Sphingobacteriales</taxon>
        <taxon>Sphingobacteriaceae</taxon>
        <taxon>Sphingobacterium</taxon>
    </lineage>
</organism>
<dbReference type="KEGG" id="stha:NCTC11429_03780"/>